<dbReference type="SUPFAM" id="SSF46955">
    <property type="entry name" value="Putative DNA-binding domain"/>
    <property type="match status" value="1"/>
</dbReference>
<comment type="caution">
    <text evidence="2">The sequence shown here is derived from an EMBL/GenBank/DDBJ whole genome shotgun (WGS) entry which is preliminary data.</text>
</comment>
<gene>
    <name evidence="2" type="ORF">HP507_02540</name>
</gene>
<dbReference type="RefSeq" id="WP_175350304.1">
    <property type="nucleotide sequence ID" value="NZ_BAAAWQ010000001.1"/>
</dbReference>
<dbReference type="Pfam" id="PF12728">
    <property type="entry name" value="HTH_17"/>
    <property type="match status" value="1"/>
</dbReference>
<evidence type="ECO:0000259" key="1">
    <source>
        <dbReference type="Pfam" id="PF12728"/>
    </source>
</evidence>
<dbReference type="Gene3D" id="1.10.10.10">
    <property type="entry name" value="Winged helix-like DNA-binding domain superfamily/Winged helix DNA-binding domain"/>
    <property type="match status" value="1"/>
</dbReference>
<dbReference type="NCBIfam" id="TIGR01764">
    <property type="entry name" value="excise"/>
    <property type="match status" value="1"/>
</dbReference>
<reference evidence="2 3" key="1">
    <citation type="submission" date="2020-05" db="EMBL/GenBank/DDBJ databases">
        <title>Genome Sequencing of Type Strains.</title>
        <authorList>
            <person name="Lemaire J.F."/>
            <person name="Inderbitzin P."/>
            <person name="Gregorio O.A."/>
            <person name="Collins S.B."/>
            <person name="Wespe N."/>
            <person name="Knight-Connoni V."/>
        </authorList>
    </citation>
    <scope>NUCLEOTIDE SEQUENCE [LARGE SCALE GENOMIC DNA]</scope>
    <source>
        <strain evidence="2 3">ATCC 19096</strain>
    </source>
</reference>
<sequence length="59" mass="6691">MTPAEVADLLRVKPNTLEKWRSRGRGPAFVKDGRLIRYHPRAVDAWLRACEHGGQHGRG</sequence>
<dbReference type="InterPro" id="IPR010093">
    <property type="entry name" value="SinI_DNA-bd"/>
</dbReference>
<dbReference type="InterPro" id="IPR009061">
    <property type="entry name" value="DNA-bd_dom_put_sf"/>
</dbReference>
<evidence type="ECO:0000313" key="2">
    <source>
        <dbReference type="EMBL" id="NUU12721.1"/>
    </source>
</evidence>
<proteinExistence type="predicted"/>
<feature type="domain" description="Helix-turn-helix" evidence="1">
    <location>
        <begin position="1"/>
        <end position="50"/>
    </location>
</feature>
<organism evidence="2 3">
    <name type="scientific">Curtobacterium pusillum</name>
    <dbReference type="NCBI Taxonomy" id="69373"/>
    <lineage>
        <taxon>Bacteria</taxon>
        <taxon>Bacillati</taxon>
        <taxon>Actinomycetota</taxon>
        <taxon>Actinomycetes</taxon>
        <taxon>Micrococcales</taxon>
        <taxon>Microbacteriaceae</taxon>
        <taxon>Curtobacterium</taxon>
    </lineage>
</organism>
<dbReference type="InterPro" id="IPR036388">
    <property type="entry name" value="WH-like_DNA-bd_sf"/>
</dbReference>
<keyword evidence="3" id="KW-1185">Reference proteome</keyword>
<accession>A0ABX2M4B4</accession>
<evidence type="ECO:0000313" key="3">
    <source>
        <dbReference type="Proteomes" id="UP000573001"/>
    </source>
</evidence>
<name>A0ABX2M4B4_9MICO</name>
<dbReference type="InterPro" id="IPR041657">
    <property type="entry name" value="HTH_17"/>
</dbReference>
<dbReference type="Proteomes" id="UP000573001">
    <property type="component" value="Unassembled WGS sequence"/>
</dbReference>
<protein>
    <submittedName>
        <fullName evidence="2">Helix-turn-helix domain-containing protein</fullName>
    </submittedName>
</protein>
<dbReference type="EMBL" id="JABMCE010000049">
    <property type="protein sequence ID" value="NUU12721.1"/>
    <property type="molecule type" value="Genomic_DNA"/>
</dbReference>